<reference evidence="3 4" key="1">
    <citation type="submission" date="2021-03" db="EMBL/GenBank/DDBJ databases">
        <title>Sequencing the genomes of 1000 actinobacteria strains.</title>
        <authorList>
            <person name="Klenk H.-P."/>
        </authorList>
    </citation>
    <scope>NUCLEOTIDE SEQUENCE [LARGE SCALE GENOMIC DNA]</scope>
    <source>
        <strain evidence="3 4">DSM 15797</strain>
    </source>
</reference>
<keyword evidence="2" id="KW-0472">Membrane</keyword>
<feature type="transmembrane region" description="Helical" evidence="2">
    <location>
        <begin position="421"/>
        <end position="439"/>
    </location>
</feature>
<feature type="region of interest" description="Disordered" evidence="1">
    <location>
        <begin position="21"/>
        <end position="47"/>
    </location>
</feature>
<keyword evidence="4" id="KW-1185">Reference proteome</keyword>
<name>A0ABS4XAE1_9MICC</name>
<gene>
    <name evidence="3" type="ORF">JOF47_000936</name>
</gene>
<evidence type="ECO:0000256" key="2">
    <source>
        <dbReference type="SAM" id="Phobius"/>
    </source>
</evidence>
<feature type="transmembrane region" description="Helical" evidence="2">
    <location>
        <begin position="51"/>
        <end position="75"/>
    </location>
</feature>
<keyword evidence="2" id="KW-1133">Transmembrane helix</keyword>
<dbReference type="Proteomes" id="UP001296993">
    <property type="component" value="Unassembled WGS sequence"/>
</dbReference>
<evidence type="ECO:0000313" key="3">
    <source>
        <dbReference type="EMBL" id="MBP2385425.1"/>
    </source>
</evidence>
<protein>
    <submittedName>
        <fullName evidence="3">Uncharacterized protein</fullName>
    </submittedName>
</protein>
<accession>A0ABS4XAE1</accession>
<organism evidence="3 4">
    <name type="scientific">Paeniglutamicibacter kerguelensis</name>
    <dbReference type="NCBI Taxonomy" id="254788"/>
    <lineage>
        <taxon>Bacteria</taxon>
        <taxon>Bacillati</taxon>
        <taxon>Actinomycetota</taxon>
        <taxon>Actinomycetes</taxon>
        <taxon>Micrococcales</taxon>
        <taxon>Micrococcaceae</taxon>
        <taxon>Paeniglutamicibacter</taxon>
    </lineage>
</organism>
<feature type="transmembrane region" description="Helical" evidence="2">
    <location>
        <begin position="249"/>
        <end position="276"/>
    </location>
</feature>
<proteinExistence type="predicted"/>
<keyword evidence="2" id="KW-0812">Transmembrane</keyword>
<feature type="transmembrane region" description="Helical" evidence="2">
    <location>
        <begin position="332"/>
        <end position="354"/>
    </location>
</feature>
<comment type="caution">
    <text evidence="3">The sequence shown here is derived from an EMBL/GenBank/DDBJ whole genome shotgun (WGS) entry which is preliminary data.</text>
</comment>
<dbReference type="RefSeq" id="WP_209996246.1">
    <property type="nucleotide sequence ID" value="NZ_BAAAJY010000021.1"/>
</dbReference>
<feature type="transmembrane region" description="Helical" evidence="2">
    <location>
        <begin position="283"/>
        <end position="312"/>
    </location>
</feature>
<evidence type="ECO:0000256" key="1">
    <source>
        <dbReference type="SAM" id="MobiDB-lite"/>
    </source>
</evidence>
<sequence>MPGVSNEELAKRIAELEEENRILKNKGGVSPPGSLQATTEPTPRKPRSWPWTLLATVLIVIGALLAPTAIAASWAKIELTATDRFVAAYAPLADNPAVQAFVADEASKAIDQHIDVHKLTSDIIDGVTALGTGPLATKALESMKGPAAAGIQNLMHSTVANFVSSDAFAVVWREALRVSHSQFAGAMQNDPNAALQVGGDGSLGIELSPVIAAVKKALVAQGIDIANQVPEVNRTIVVAQSDAVPRIQLAYGLAVAAGTWLPWASLLFLAAGVLVARRKVVALIWAAIALALAMAITVAALAAGNIVFLASVSPSLLPGDVAGPVYATVVELLQTVSTAILVLAVAVAVVAWYAGPFRTPRRLRGFFGQGMKQVREAAQRHGISTGRTGEWLYRQRLLLRLVIAVAGALVILFVRPLTAGVVIWTLVAAVIAVVVLELLQRPAGDALPAADAETQVPVA</sequence>
<feature type="transmembrane region" description="Helical" evidence="2">
    <location>
        <begin position="397"/>
        <end position="415"/>
    </location>
</feature>
<dbReference type="EMBL" id="JAGIOF010000001">
    <property type="protein sequence ID" value="MBP2385425.1"/>
    <property type="molecule type" value="Genomic_DNA"/>
</dbReference>
<evidence type="ECO:0000313" key="4">
    <source>
        <dbReference type="Proteomes" id="UP001296993"/>
    </source>
</evidence>